<organism evidence="1 2">
    <name type="scientific">Paragonimus heterotremus</name>
    <dbReference type="NCBI Taxonomy" id="100268"/>
    <lineage>
        <taxon>Eukaryota</taxon>
        <taxon>Metazoa</taxon>
        <taxon>Spiralia</taxon>
        <taxon>Lophotrochozoa</taxon>
        <taxon>Platyhelminthes</taxon>
        <taxon>Trematoda</taxon>
        <taxon>Digenea</taxon>
        <taxon>Plagiorchiida</taxon>
        <taxon>Troglotremata</taxon>
        <taxon>Troglotrematidae</taxon>
        <taxon>Paragonimus</taxon>
    </lineage>
</organism>
<comment type="caution">
    <text evidence="1">The sequence shown here is derived from an EMBL/GenBank/DDBJ whole genome shotgun (WGS) entry which is preliminary data.</text>
</comment>
<dbReference type="InterPro" id="IPR027417">
    <property type="entry name" value="P-loop_NTPase"/>
</dbReference>
<dbReference type="AlphaFoldDB" id="A0A8J4X271"/>
<proteinExistence type="predicted"/>
<accession>A0A8J4X271</accession>
<dbReference type="Gene3D" id="3.40.50.300">
    <property type="entry name" value="P-loop containing nucleotide triphosphate hydrolases"/>
    <property type="match status" value="1"/>
</dbReference>
<evidence type="ECO:0000313" key="1">
    <source>
        <dbReference type="EMBL" id="KAF5404272.1"/>
    </source>
</evidence>
<protein>
    <submittedName>
        <fullName evidence="1">Protein-tyrosine sulfotransferase</fullName>
    </submittedName>
</protein>
<dbReference type="OrthoDB" id="6243513at2759"/>
<dbReference type="Proteomes" id="UP000748531">
    <property type="component" value="Unassembled WGS sequence"/>
</dbReference>
<keyword evidence="2" id="KW-1185">Reference proteome</keyword>
<gene>
    <name evidence="1" type="ORF">PHET_02172</name>
</gene>
<reference evidence="1" key="1">
    <citation type="submission" date="2019-05" db="EMBL/GenBank/DDBJ databases">
        <title>Annotation for the trematode Paragonimus heterotremus.</title>
        <authorList>
            <person name="Choi Y.-J."/>
        </authorList>
    </citation>
    <scope>NUCLEOTIDE SEQUENCE</scope>
    <source>
        <strain evidence="1">LC</strain>
    </source>
</reference>
<sequence>MSTRLFYRFVEELPHFPTTWLSICIRLFQAFLGIPWDPVVLQHEAVLTNLTNLNPFEPSTKQIANKIYTDSLTQWTGPDSVLDMEFIQTAHQESRLLQLLGYANVGNPPNYDTLPSSIPIFRF</sequence>
<name>A0A8J4X271_9TREM</name>
<evidence type="ECO:0000313" key="2">
    <source>
        <dbReference type="Proteomes" id="UP000748531"/>
    </source>
</evidence>
<dbReference type="EMBL" id="LUCH01000810">
    <property type="protein sequence ID" value="KAF5404272.1"/>
    <property type="molecule type" value="Genomic_DNA"/>
</dbReference>